<protein>
    <recommendedName>
        <fullName evidence="3">F-box domain-containing protein</fullName>
    </recommendedName>
</protein>
<gene>
    <name evidence="1" type="ORF">PENTCL1PPCAC_10165</name>
</gene>
<comment type="caution">
    <text evidence="1">The sequence shown here is derived from an EMBL/GenBank/DDBJ whole genome shotgun (WGS) entry which is preliminary data.</text>
</comment>
<dbReference type="EMBL" id="BTSX01000003">
    <property type="protein sequence ID" value="GMS87990.1"/>
    <property type="molecule type" value="Genomic_DNA"/>
</dbReference>
<organism evidence="1 2">
    <name type="scientific">Pristionchus entomophagus</name>
    <dbReference type="NCBI Taxonomy" id="358040"/>
    <lineage>
        <taxon>Eukaryota</taxon>
        <taxon>Metazoa</taxon>
        <taxon>Ecdysozoa</taxon>
        <taxon>Nematoda</taxon>
        <taxon>Chromadorea</taxon>
        <taxon>Rhabditida</taxon>
        <taxon>Rhabditina</taxon>
        <taxon>Diplogasteromorpha</taxon>
        <taxon>Diplogasteroidea</taxon>
        <taxon>Neodiplogasteridae</taxon>
        <taxon>Pristionchus</taxon>
    </lineage>
</organism>
<reference evidence="1" key="1">
    <citation type="submission" date="2023-10" db="EMBL/GenBank/DDBJ databases">
        <title>Genome assembly of Pristionchus species.</title>
        <authorList>
            <person name="Yoshida K."/>
            <person name="Sommer R.J."/>
        </authorList>
    </citation>
    <scope>NUCLEOTIDE SEQUENCE</scope>
    <source>
        <strain evidence="1">RS0144</strain>
    </source>
</reference>
<dbReference type="PRINTS" id="PR01345">
    <property type="entry name" value="CERVTRCPTASE"/>
</dbReference>
<keyword evidence="2" id="KW-1185">Reference proteome</keyword>
<evidence type="ECO:0000313" key="1">
    <source>
        <dbReference type="EMBL" id="GMS87990.1"/>
    </source>
</evidence>
<proteinExistence type="predicted"/>
<dbReference type="AlphaFoldDB" id="A0AAV5T6P8"/>
<dbReference type="Proteomes" id="UP001432027">
    <property type="component" value="Unassembled WGS sequence"/>
</dbReference>
<accession>A0AAV5T6P8</accession>
<dbReference type="PANTHER" id="PTHR40326:SF1">
    <property type="entry name" value="RING-TYPE DOMAIN-CONTAINING PROTEIN-RELATED"/>
    <property type="match status" value="1"/>
</dbReference>
<evidence type="ECO:0008006" key="3">
    <source>
        <dbReference type="Google" id="ProtNLM"/>
    </source>
</evidence>
<evidence type="ECO:0000313" key="2">
    <source>
        <dbReference type="Proteomes" id="UP001432027"/>
    </source>
</evidence>
<sequence>MALLTTFLIWFTLMQIFYVSPLSLIFNISLSFCVAPSQWKTAHITNHRPMSLTVTASKLFEKIIINELFSYLDQHSLLDTKQAITRKARSMCNQMLRSFLTTTPSILLKGYKIYIRPLLESSTIIWNPTAIG</sequence>
<name>A0AAV5T6P8_9BILA</name>
<dbReference type="PANTHER" id="PTHR40326">
    <property type="entry name" value="PROTEIN CBG10816"/>
    <property type="match status" value="1"/>
</dbReference>